<dbReference type="EMBL" id="BGKA01000025">
    <property type="protein sequence ID" value="GBH14922.1"/>
    <property type="molecule type" value="Genomic_DNA"/>
</dbReference>
<accession>A0AAN4Q0M2</accession>
<proteinExistence type="predicted"/>
<comment type="caution">
    <text evidence="1">The sequence shown here is derived from an EMBL/GenBank/DDBJ whole genome shotgun (WGS) entry which is preliminary data.</text>
</comment>
<evidence type="ECO:0000313" key="1">
    <source>
        <dbReference type="EMBL" id="GBH14922.1"/>
    </source>
</evidence>
<evidence type="ECO:0000313" key="2">
    <source>
        <dbReference type="Proteomes" id="UP000248291"/>
    </source>
</evidence>
<organism evidence="1 2">
    <name type="scientific">Pseudomonas syringae pv. actinidiae</name>
    <dbReference type="NCBI Taxonomy" id="103796"/>
    <lineage>
        <taxon>Bacteria</taxon>
        <taxon>Pseudomonadati</taxon>
        <taxon>Pseudomonadota</taxon>
        <taxon>Gammaproteobacteria</taxon>
        <taxon>Pseudomonadales</taxon>
        <taxon>Pseudomonadaceae</taxon>
        <taxon>Pseudomonas</taxon>
        <taxon>Pseudomonas syringae</taxon>
    </lineage>
</organism>
<sequence length="91" mass="10404">MRALDMIPDLQSAAEQLPFQHFRFGWIDTGSIRAKQQNLLLVRMLLAHDLDDQFVHFAGRAIAQSADGHCANSLFWRRNASSCCWFKPNVT</sequence>
<dbReference type="AlphaFoldDB" id="A0AAN4Q0M2"/>
<name>A0AAN4Q0M2_PSESF</name>
<dbReference type="Proteomes" id="UP000248291">
    <property type="component" value="Unassembled WGS sequence"/>
</dbReference>
<protein>
    <submittedName>
        <fullName evidence="1">ATPase component</fullName>
    </submittedName>
</protein>
<gene>
    <name evidence="1" type="ORF">KPSA3_00838</name>
</gene>
<reference evidence="1 2" key="1">
    <citation type="submission" date="2018-04" db="EMBL/GenBank/DDBJ databases">
        <title>Draft genome sequence of Pseudomonas syringae pv. actinidiae biovar 3 strains isolated from kiwifruit in Kagawa prefecture.</title>
        <authorList>
            <person name="Tabuchi M."/>
            <person name="Saito M."/>
            <person name="Fujiwara S."/>
            <person name="Sasa N."/>
            <person name="Akimitsu K."/>
            <person name="Gomi K."/>
            <person name="Konishi-Sugita S."/>
            <person name="Hamano K."/>
            <person name="Kataoka I."/>
        </authorList>
    </citation>
    <scope>NUCLEOTIDE SEQUENCE [LARGE SCALE GENOMIC DNA]</scope>
    <source>
        <strain evidence="1 2">MAFF212211</strain>
    </source>
</reference>